<dbReference type="InterPro" id="IPR029787">
    <property type="entry name" value="Nucleotide_cyclase"/>
</dbReference>
<dbReference type="PROSITE" id="PS50113">
    <property type="entry name" value="PAC"/>
    <property type="match status" value="1"/>
</dbReference>
<accession>A0A919TJZ9</accession>
<feature type="transmembrane region" description="Helical" evidence="2">
    <location>
        <begin position="49"/>
        <end position="70"/>
    </location>
</feature>
<dbReference type="SMART" id="SM00267">
    <property type="entry name" value="GGDEF"/>
    <property type="match status" value="1"/>
</dbReference>
<dbReference type="NCBIfam" id="TIGR00254">
    <property type="entry name" value="GGDEF"/>
    <property type="match status" value="1"/>
</dbReference>
<dbReference type="EMBL" id="BOMW01000027">
    <property type="protein sequence ID" value="GIF05556.1"/>
    <property type="molecule type" value="Genomic_DNA"/>
</dbReference>
<dbReference type="Pfam" id="PF00990">
    <property type="entry name" value="GGDEF"/>
    <property type="match status" value="1"/>
</dbReference>
<organism evidence="6 7">
    <name type="scientific">Actinoplanes siamensis</name>
    <dbReference type="NCBI Taxonomy" id="1223317"/>
    <lineage>
        <taxon>Bacteria</taxon>
        <taxon>Bacillati</taxon>
        <taxon>Actinomycetota</taxon>
        <taxon>Actinomycetes</taxon>
        <taxon>Micromonosporales</taxon>
        <taxon>Micromonosporaceae</taxon>
        <taxon>Actinoplanes</taxon>
    </lineage>
</organism>
<dbReference type="Gene3D" id="3.30.70.270">
    <property type="match status" value="1"/>
</dbReference>
<feature type="domain" description="PAC" evidence="4">
    <location>
        <begin position="252"/>
        <end position="304"/>
    </location>
</feature>
<evidence type="ECO:0000259" key="4">
    <source>
        <dbReference type="PROSITE" id="PS50113"/>
    </source>
</evidence>
<feature type="region of interest" description="Disordered" evidence="1">
    <location>
        <begin position="450"/>
        <end position="469"/>
    </location>
</feature>
<evidence type="ECO:0000256" key="2">
    <source>
        <dbReference type="SAM" id="Phobius"/>
    </source>
</evidence>
<keyword evidence="2" id="KW-0472">Membrane</keyword>
<dbReference type="PANTHER" id="PTHR44757">
    <property type="entry name" value="DIGUANYLATE CYCLASE DGCP"/>
    <property type="match status" value="1"/>
</dbReference>
<dbReference type="CDD" id="cd00130">
    <property type="entry name" value="PAS"/>
    <property type="match status" value="1"/>
</dbReference>
<dbReference type="InterPro" id="IPR052155">
    <property type="entry name" value="Biofilm_reg_signaling"/>
</dbReference>
<comment type="caution">
    <text evidence="6">The sequence shown here is derived from an EMBL/GenBank/DDBJ whole genome shotgun (WGS) entry which is preliminary data.</text>
</comment>
<proteinExistence type="predicted"/>
<dbReference type="InterPro" id="IPR000160">
    <property type="entry name" value="GGDEF_dom"/>
</dbReference>
<dbReference type="SUPFAM" id="SSF55073">
    <property type="entry name" value="Nucleotide cyclase"/>
    <property type="match status" value="1"/>
</dbReference>
<dbReference type="InterPro" id="IPR043128">
    <property type="entry name" value="Rev_trsase/Diguanyl_cyclase"/>
</dbReference>
<dbReference type="Gene3D" id="3.30.450.20">
    <property type="entry name" value="PAS domain"/>
    <property type="match status" value="1"/>
</dbReference>
<evidence type="ECO:0000313" key="7">
    <source>
        <dbReference type="Proteomes" id="UP000629619"/>
    </source>
</evidence>
<dbReference type="CDD" id="cd01949">
    <property type="entry name" value="GGDEF"/>
    <property type="match status" value="1"/>
</dbReference>
<dbReference type="GO" id="GO:0006355">
    <property type="term" value="P:regulation of DNA-templated transcription"/>
    <property type="evidence" value="ECO:0007669"/>
    <property type="project" value="InterPro"/>
</dbReference>
<dbReference type="RefSeq" id="WP_203680360.1">
    <property type="nucleotide sequence ID" value="NZ_BOMW01000027.1"/>
</dbReference>
<dbReference type="Pfam" id="PF00989">
    <property type="entry name" value="PAS"/>
    <property type="match status" value="1"/>
</dbReference>
<sequence length="469" mass="50657">MVQLPVHGGYARLRSFAQRDLMRSLRLFFVVSLAVCSLVLTIQIAHMGIGVAATLGCAAVQVLVLTLHAVEFRRAAPLPVRWDLLELSAVLFVFSQVTDVTPVVNTLFMPVLFRAAIGSLPRLLLSQAGYLGVWLIAVAMPWQVKPIVGAMISLPISGLMVYITRTLMTKLQEQQKAQNALLEGVLTELPFPVVVADTAGAVALANPAAKDLIGWPEAGVPNLDELRLQDLEGLPIDLRTVVAESADGAHRQQLEVRLVRADGSTVRVVVQTVPLATGLTRGRSMVLALRDVTAQRAYEEHLHSAAYVDLLTGLPNRRMLSERLTLVHDSGIPYAVLLIDLNDFKLVNDTLGHAIGDELLTGMARRIRRAVNETATVARLGGDEFAVLLPHATPERAEAAARAIQKSFAEPLHLTCGPLQGKAAVGFSVAEPGDTPDRVIEKADAAMYLAKPEAKRRTRTPAGTRDARG</sequence>
<dbReference type="InterPro" id="IPR000700">
    <property type="entry name" value="PAS-assoc_C"/>
</dbReference>
<evidence type="ECO:0000259" key="5">
    <source>
        <dbReference type="PROSITE" id="PS50887"/>
    </source>
</evidence>
<feature type="domain" description="PAS" evidence="3">
    <location>
        <begin position="178"/>
        <end position="215"/>
    </location>
</feature>
<dbReference type="InterPro" id="IPR013767">
    <property type="entry name" value="PAS_fold"/>
</dbReference>
<name>A0A919TJZ9_9ACTN</name>
<dbReference type="PROSITE" id="PS50112">
    <property type="entry name" value="PAS"/>
    <property type="match status" value="1"/>
</dbReference>
<keyword evidence="7" id="KW-1185">Reference proteome</keyword>
<dbReference type="NCBIfam" id="TIGR00229">
    <property type="entry name" value="sensory_box"/>
    <property type="match status" value="1"/>
</dbReference>
<protein>
    <recommendedName>
        <fullName evidence="8">PAS domain S-box-containing protein/diguanylate cyclase (GGDEF)-like protein</fullName>
    </recommendedName>
</protein>
<dbReference type="SUPFAM" id="SSF55785">
    <property type="entry name" value="PYP-like sensor domain (PAS domain)"/>
    <property type="match status" value="1"/>
</dbReference>
<feature type="transmembrane region" description="Helical" evidence="2">
    <location>
        <begin position="123"/>
        <end position="142"/>
    </location>
</feature>
<keyword evidence="2" id="KW-0812">Transmembrane</keyword>
<evidence type="ECO:0000256" key="1">
    <source>
        <dbReference type="SAM" id="MobiDB-lite"/>
    </source>
</evidence>
<gene>
    <name evidence="6" type="ORF">Asi03nite_30940</name>
</gene>
<feature type="transmembrane region" description="Helical" evidence="2">
    <location>
        <begin position="148"/>
        <end position="168"/>
    </location>
</feature>
<keyword evidence="2" id="KW-1133">Transmembrane helix</keyword>
<dbReference type="PANTHER" id="PTHR44757:SF2">
    <property type="entry name" value="BIOFILM ARCHITECTURE MAINTENANCE PROTEIN MBAA"/>
    <property type="match status" value="1"/>
</dbReference>
<dbReference type="InterPro" id="IPR000014">
    <property type="entry name" value="PAS"/>
</dbReference>
<dbReference type="Proteomes" id="UP000629619">
    <property type="component" value="Unassembled WGS sequence"/>
</dbReference>
<evidence type="ECO:0000313" key="6">
    <source>
        <dbReference type="EMBL" id="GIF05556.1"/>
    </source>
</evidence>
<reference evidence="6" key="1">
    <citation type="submission" date="2021-01" db="EMBL/GenBank/DDBJ databases">
        <title>Whole genome shotgun sequence of Actinoplanes siamensis NBRC 109076.</title>
        <authorList>
            <person name="Komaki H."/>
            <person name="Tamura T."/>
        </authorList>
    </citation>
    <scope>NUCLEOTIDE SEQUENCE</scope>
    <source>
        <strain evidence="6">NBRC 109076</strain>
    </source>
</reference>
<dbReference type="AlphaFoldDB" id="A0A919TJZ9"/>
<feature type="transmembrane region" description="Helical" evidence="2">
    <location>
        <begin position="90"/>
        <end position="111"/>
    </location>
</feature>
<dbReference type="InterPro" id="IPR035965">
    <property type="entry name" value="PAS-like_dom_sf"/>
</dbReference>
<feature type="transmembrane region" description="Helical" evidence="2">
    <location>
        <begin position="24"/>
        <end position="42"/>
    </location>
</feature>
<feature type="domain" description="GGDEF" evidence="5">
    <location>
        <begin position="332"/>
        <end position="463"/>
    </location>
</feature>
<evidence type="ECO:0000259" key="3">
    <source>
        <dbReference type="PROSITE" id="PS50112"/>
    </source>
</evidence>
<dbReference type="PROSITE" id="PS50887">
    <property type="entry name" value="GGDEF"/>
    <property type="match status" value="1"/>
</dbReference>
<evidence type="ECO:0008006" key="8">
    <source>
        <dbReference type="Google" id="ProtNLM"/>
    </source>
</evidence>